<dbReference type="PANTHER" id="PTHR24148:SF73">
    <property type="entry name" value="HET DOMAIN PROTEIN (AFU_ORTHOLOGUE AFUA_8G01020)"/>
    <property type="match status" value="1"/>
</dbReference>
<organism evidence="2 3">
    <name type="scientific">Lophiotrema nucula</name>
    <dbReference type="NCBI Taxonomy" id="690887"/>
    <lineage>
        <taxon>Eukaryota</taxon>
        <taxon>Fungi</taxon>
        <taxon>Dikarya</taxon>
        <taxon>Ascomycota</taxon>
        <taxon>Pezizomycotina</taxon>
        <taxon>Dothideomycetes</taxon>
        <taxon>Pleosporomycetidae</taxon>
        <taxon>Pleosporales</taxon>
        <taxon>Lophiotremataceae</taxon>
        <taxon>Lophiotrema</taxon>
    </lineage>
</organism>
<reference evidence="2" key="1">
    <citation type="journal article" date="2020" name="Stud. Mycol.">
        <title>101 Dothideomycetes genomes: a test case for predicting lifestyles and emergence of pathogens.</title>
        <authorList>
            <person name="Haridas S."/>
            <person name="Albert R."/>
            <person name="Binder M."/>
            <person name="Bloem J."/>
            <person name="Labutti K."/>
            <person name="Salamov A."/>
            <person name="Andreopoulos B."/>
            <person name="Baker S."/>
            <person name="Barry K."/>
            <person name="Bills G."/>
            <person name="Bluhm B."/>
            <person name="Cannon C."/>
            <person name="Castanera R."/>
            <person name="Culley D."/>
            <person name="Daum C."/>
            <person name="Ezra D."/>
            <person name="Gonzalez J."/>
            <person name="Henrissat B."/>
            <person name="Kuo A."/>
            <person name="Liang C."/>
            <person name="Lipzen A."/>
            <person name="Lutzoni F."/>
            <person name="Magnuson J."/>
            <person name="Mondo S."/>
            <person name="Nolan M."/>
            <person name="Ohm R."/>
            <person name="Pangilinan J."/>
            <person name="Park H.-J."/>
            <person name="Ramirez L."/>
            <person name="Alfaro M."/>
            <person name="Sun H."/>
            <person name="Tritt A."/>
            <person name="Yoshinaga Y."/>
            <person name="Zwiers L.-H."/>
            <person name="Turgeon B."/>
            <person name="Goodwin S."/>
            <person name="Spatafora J."/>
            <person name="Crous P."/>
            <person name="Grigoriev I."/>
        </authorList>
    </citation>
    <scope>NUCLEOTIDE SEQUENCE</scope>
    <source>
        <strain evidence="2">CBS 627.86</strain>
    </source>
</reference>
<dbReference type="EMBL" id="ML977343">
    <property type="protein sequence ID" value="KAF2109166.1"/>
    <property type="molecule type" value="Genomic_DNA"/>
</dbReference>
<dbReference type="AlphaFoldDB" id="A0A6A5YPU7"/>
<keyword evidence="3" id="KW-1185">Reference proteome</keyword>
<dbReference type="InterPro" id="IPR010730">
    <property type="entry name" value="HET"/>
</dbReference>
<evidence type="ECO:0000259" key="1">
    <source>
        <dbReference type="Pfam" id="PF06985"/>
    </source>
</evidence>
<proteinExistence type="predicted"/>
<evidence type="ECO:0000313" key="2">
    <source>
        <dbReference type="EMBL" id="KAF2109166.1"/>
    </source>
</evidence>
<dbReference type="PANTHER" id="PTHR24148">
    <property type="entry name" value="ANKYRIN REPEAT DOMAIN-CONTAINING PROTEIN 39 HOMOLOG-RELATED"/>
    <property type="match status" value="1"/>
</dbReference>
<gene>
    <name evidence="2" type="ORF">BDV96DRAFT_604910</name>
</gene>
<sequence length="771" mass="87982">MSPQSRRCVHPSILRFKSGPYYCPECSKYKSVAKRTDLIPDEYEYQPLSLDTGEETRLILLYPGEAADPVECEIIHVDLSQATDHDYEALSYTWGDENGETDYKRVIYCSNLSRSLEVTDNCWLALRRLRDRNTFRTLWVDAICIDQFNLAERNHQVSFMRTIYSRASRVIVYLGERHWPTNDYEDLFSRRWFSRVWVIQELALAQEAQMLVGDYEHYLNDFYLEKIRDRCYNMNIRVPGPFQWSPGERSTDNLLLALHAARSCSSTEPKDKFYGLLGLADGSLRSAILVDYRRSLEETFTHAAATLIAHEQQLSVLAFAFSSPRHADQSLPTWVPDWTDQVAHEPIPYLLLDDEVGPWRFRIQIKIRSCADVSSSEVSDIVCPWLDGCLSPPHLRVRAHCLGHVNIQLSILYEWQTGYHVGSNHNDHFLSVKDFETWKSYQYGLLDPFLRRGPLPMLARSRLNDVEFRKFLHFLISQGSDKYLFRVGLLPAIARRGFAEADNLRHYSRSFDPNMVAQLARCALEYAATTSRSPPSTFVSSAINNPDPAWLGWVAKPNLPHGRASHGPKRGEKWYYVSFRKVQLMTFTVIAPEMLIGSAVGEFWLARASVDRKITPGWTTTHGIFALMGGFVVESGHHSPGIYRINDEGILSLKNDGMHRLVIVTGDNINDRSKADILVKATACLKGLWLVVQYGARAHQNLPFTPLELATIGFVGCSLITYTAWFSKPQQANETITVLRCPLNGHPLGVQSKVKEGWMKASNWPINDSFQ</sequence>
<dbReference type="Proteomes" id="UP000799770">
    <property type="component" value="Unassembled WGS sequence"/>
</dbReference>
<feature type="domain" description="Heterokaryon incompatibility" evidence="1">
    <location>
        <begin position="87"/>
        <end position="178"/>
    </location>
</feature>
<dbReference type="InterPro" id="IPR052895">
    <property type="entry name" value="HetReg/Transcr_Mod"/>
</dbReference>
<protein>
    <submittedName>
        <fullName evidence="2">Heterokaryon incompatibility protein-domain-containing protein</fullName>
    </submittedName>
</protein>
<name>A0A6A5YPU7_9PLEO</name>
<dbReference type="OrthoDB" id="2157530at2759"/>
<dbReference type="Pfam" id="PF06985">
    <property type="entry name" value="HET"/>
    <property type="match status" value="1"/>
</dbReference>
<evidence type="ECO:0000313" key="3">
    <source>
        <dbReference type="Proteomes" id="UP000799770"/>
    </source>
</evidence>
<accession>A0A6A5YPU7</accession>